<evidence type="ECO:0000313" key="1">
    <source>
        <dbReference type="EMBL" id="RNA34485.1"/>
    </source>
</evidence>
<accession>A0A3M7SFM9</accession>
<protein>
    <submittedName>
        <fullName evidence="1">Uncharacterized protein</fullName>
    </submittedName>
</protein>
<reference evidence="1 2" key="1">
    <citation type="journal article" date="2018" name="Sci. Rep.">
        <title>Genomic signatures of local adaptation to the degree of environmental predictability in rotifers.</title>
        <authorList>
            <person name="Franch-Gras L."/>
            <person name="Hahn C."/>
            <person name="Garcia-Roger E.M."/>
            <person name="Carmona M.J."/>
            <person name="Serra M."/>
            <person name="Gomez A."/>
        </authorList>
    </citation>
    <scope>NUCLEOTIDE SEQUENCE [LARGE SCALE GENOMIC DNA]</scope>
    <source>
        <strain evidence="1">HYR1</strain>
    </source>
</reference>
<comment type="caution">
    <text evidence="1">The sequence shown here is derived from an EMBL/GenBank/DDBJ whole genome shotgun (WGS) entry which is preliminary data.</text>
</comment>
<gene>
    <name evidence="1" type="ORF">BpHYR1_041740</name>
</gene>
<dbReference type="AlphaFoldDB" id="A0A3M7SFM9"/>
<organism evidence="1 2">
    <name type="scientific">Brachionus plicatilis</name>
    <name type="common">Marine rotifer</name>
    <name type="synonym">Brachionus muelleri</name>
    <dbReference type="NCBI Taxonomy" id="10195"/>
    <lineage>
        <taxon>Eukaryota</taxon>
        <taxon>Metazoa</taxon>
        <taxon>Spiralia</taxon>
        <taxon>Gnathifera</taxon>
        <taxon>Rotifera</taxon>
        <taxon>Eurotatoria</taxon>
        <taxon>Monogononta</taxon>
        <taxon>Pseudotrocha</taxon>
        <taxon>Ploima</taxon>
        <taxon>Brachionidae</taxon>
        <taxon>Brachionus</taxon>
    </lineage>
</organism>
<proteinExistence type="predicted"/>
<keyword evidence="2" id="KW-1185">Reference proteome</keyword>
<sequence length="107" mass="12599">MGQFNKIVLITNKKANIQILCDKRRINFFTAKAPSDKKPNYYFIYMNRVTTFKLANKIVLSKKKIVIPPPSKIEKKTKIDILAKNVKKYNWSKWTNLLRSEFLSQFG</sequence>
<dbReference type="Proteomes" id="UP000276133">
    <property type="component" value="Unassembled WGS sequence"/>
</dbReference>
<name>A0A3M7SFM9_BRAPC</name>
<evidence type="ECO:0000313" key="2">
    <source>
        <dbReference type="Proteomes" id="UP000276133"/>
    </source>
</evidence>
<dbReference type="EMBL" id="REGN01001472">
    <property type="protein sequence ID" value="RNA34485.1"/>
    <property type="molecule type" value="Genomic_DNA"/>
</dbReference>